<reference evidence="1" key="1">
    <citation type="submission" date="2021-01" db="EMBL/GenBank/DDBJ databases">
        <authorList>
            <person name="Corre E."/>
            <person name="Pelletier E."/>
            <person name="Niang G."/>
            <person name="Scheremetjew M."/>
            <person name="Finn R."/>
            <person name="Kale V."/>
            <person name="Holt S."/>
            <person name="Cochrane G."/>
            <person name="Meng A."/>
            <person name="Brown T."/>
            <person name="Cohen L."/>
        </authorList>
    </citation>
    <scope>NUCLEOTIDE SEQUENCE</scope>
    <source>
        <strain evidence="1">379</strain>
    </source>
</reference>
<proteinExistence type="predicted"/>
<dbReference type="AlphaFoldDB" id="A0A7S3WDF8"/>
<evidence type="ECO:0000313" key="1">
    <source>
        <dbReference type="EMBL" id="CAE0551129.1"/>
    </source>
</evidence>
<protein>
    <submittedName>
        <fullName evidence="1">Uncharacterized protein</fullName>
    </submittedName>
</protein>
<sequence length="307" mass="33663">MPREERLWLTVGAPIYHGSTALEMLFMSSRRVSTICAAGTWQCEARWCPEEHAFAARAGAPPGTVGPWPCPSPNAIRHDVPGRLRCHLETYSRIWNLSRPVLLTKWAPLHNGGGCAAVAPDESGVGLDVAPPPALLRASGVERVRWAVVMMIRPYCLWRISSHARSKQAADAVAYAREELRVLEQQSSTHRAHLAAGRRVLLTSLADILFRPDSAAARIRAFAPCLGRLDPDFFPTLGADLSEGNQFKVGASVAMYGASLSPLDLGYDVEAGACVAPRDELYQGLLPAEARRAEEAEAYLRDWSWER</sequence>
<organism evidence="1">
    <name type="scientific">Emiliania huxleyi</name>
    <name type="common">Coccolithophore</name>
    <name type="synonym">Pontosphaera huxleyi</name>
    <dbReference type="NCBI Taxonomy" id="2903"/>
    <lineage>
        <taxon>Eukaryota</taxon>
        <taxon>Haptista</taxon>
        <taxon>Haptophyta</taxon>
        <taxon>Prymnesiophyceae</taxon>
        <taxon>Isochrysidales</taxon>
        <taxon>Noelaerhabdaceae</taxon>
        <taxon>Emiliania</taxon>
    </lineage>
</organism>
<gene>
    <name evidence="1" type="ORF">EHUX00137_LOCUS18567</name>
</gene>
<accession>A0A7S3WDF8</accession>
<dbReference type="EMBL" id="HBIR01024198">
    <property type="protein sequence ID" value="CAE0551129.1"/>
    <property type="molecule type" value="Transcribed_RNA"/>
</dbReference>
<name>A0A7S3WDF8_EMIHU</name>